<dbReference type="Gene3D" id="1.10.510.10">
    <property type="entry name" value="Transferase(Phosphotransferase) domain 1"/>
    <property type="match status" value="3"/>
</dbReference>
<evidence type="ECO:0000256" key="11">
    <source>
        <dbReference type="ARBA" id="ARBA00022741"/>
    </source>
</evidence>
<evidence type="ECO:0000256" key="19">
    <source>
        <dbReference type="ARBA" id="ARBA00048679"/>
    </source>
</evidence>
<dbReference type="Proteomes" id="UP001497457">
    <property type="component" value="Chromosome 19rd"/>
</dbReference>
<proteinExistence type="predicted"/>
<keyword evidence="5" id="KW-0597">Phosphoprotein</keyword>
<keyword evidence="8" id="KW-0812">Transmembrane</keyword>
<sequence length="1005" mass="112649">MDDKASAAYNALERMLLDATKKPMKLPLSLLEAITDNFSDKRVLGRGGFAVVYKGMLGSEPIAVKKLLETIDVDEEKFMKEIQCLMKLRHKNIVRFLGYCAETQGEIVDYDGKPVLADQRNRLLCFEFVPNGTLQKYITADDASCGLEWGVRYQIIKGICEGLHYLHEKRIVHSDLKPANILIDDNMLPKIADFGLSRCFDEKQSKDITSKLIGSLGYLPPEYLYGHVITPKQDIFSLGVIINEILTGEKGPSTEKNVLLESWNNRIQISERDILLQQVRAYAEIAKMCIDPDKGNRPTIHRIIEMFKELGSADRFDEAGASTTLVAQMDGKASTAEYNVLELMLLDKREKPTKLPLSLLKTITNNFSEEREVARGGFSVVYKGMLVNGTVVAVKKLSKRHDVHGEKFDREVQCLLKVQHKNIVRFLGYCTGAQGEMTNLRKRLLCFEFVPNGSLDEYITDASCGLEWRARYQIIKGICEGLHYLHEKHIVHLDLKPANILLHDNMVPKIADFGISRFLDEKESKTVASKLIGSIGYLAPECYNGEITFKLDIYSLGVLIIEIMTGEKPQNRCSTVQDVLKSWNNRLDLSQDTTFREVRACAEIGRMCTDAKPESRPTTQDIIKKFEELGSADGFEVGASTSSVAQLIGLRKSREGQKGTRTSFASRLLKLIVPGMKSYDLVAETRVEEFSLKDIIRATKNFDPSHCIGEGGFGKVYKGTFRSTTGHDVDLAVKRATNHVAHTYQLNDELRILAKLSHRNVVRLVGFSRKGKKLYLCHELCSKGSLDKYLPGSTNNEPTPLRWSTRYEIIRGVCAGLQYLHELCNNTISHMDLKPSNILLDERMMPKIADFGLSRAIANLKTHTYTATVIGTGGYMAPELWERGRVSCKCDIYSLGVLIMGIVMGGRPMPICGPSGIMFIRSVREKFIFEGATTRSLGKCSARDRAQLKSDASLQDDDCLEDVEKCIGLALQCVDEDPEKRPLATYIYGRLPIATLLLTATSQYN</sequence>
<keyword evidence="9" id="KW-0732">Signal</keyword>
<reference evidence="22 23" key="2">
    <citation type="submission" date="2024-10" db="EMBL/GenBank/DDBJ databases">
        <authorList>
            <person name="Ryan C."/>
        </authorList>
    </citation>
    <scope>NUCLEOTIDE SEQUENCE [LARGE SCALE GENOMIC DNA]</scope>
</reference>
<keyword evidence="7" id="KW-0808">Transferase</keyword>
<feature type="domain" description="Protein kinase" evidence="21">
    <location>
        <begin position="38"/>
        <end position="310"/>
    </location>
</feature>
<evidence type="ECO:0000256" key="17">
    <source>
        <dbReference type="ARBA" id="ARBA00023180"/>
    </source>
</evidence>
<evidence type="ECO:0000256" key="18">
    <source>
        <dbReference type="ARBA" id="ARBA00047899"/>
    </source>
</evidence>
<dbReference type="FunFam" id="1.10.510.10:FF:000870">
    <property type="entry name" value="OSJNBa0016N04.16-like protein"/>
    <property type="match status" value="2"/>
</dbReference>
<keyword evidence="13 20" id="KW-0067">ATP-binding</keyword>
<evidence type="ECO:0000256" key="14">
    <source>
        <dbReference type="ARBA" id="ARBA00022989"/>
    </source>
</evidence>
<dbReference type="GO" id="GO:0005886">
    <property type="term" value="C:plasma membrane"/>
    <property type="evidence" value="ECO:0007669"/>
    <property type="project" value="UniProtKB-SubCell"/>
</dbReference>
<evidence type="ECO:0000313" key="23">
    <source>
        <dbReference type="Proteomes" id="UP001497457"/>
    </source>
</evidence>
<evidence type="ECO:0000256" key="6">
    <source>
        <dbReference type="ARBA" id="ARBA00022614"/>
    </source>
</evidence>
<protein>
    <recommendedName>
        <fullName evidence="2">non-specific serine/threonine protein kinase</fullName>
        <ecNumber evidence="2">2.7.11.1</ecNumber>
    </recommendedName>
</protein>
<evidence type="ECO:0000256" key="9">
    <source>
        <dbReference type="ARBA" id="ARBA00022729"/>
    </source>
</evidence>
<accession>A0ABC8ZPT7</accession>
<dbReference type="InterPro" id="IPR008271">
    <property type="entry name" value="Ser/Thr_kinase_AS"/>
</dbReference>
<dbReference type="InterPro" id="IPR001245">
    <property type="entry name" value="Ser-Thr/Tyr_kinase_cat_dom"/>
</dbReference>
<dbReference type="PROSITE" id="PS00107">
    <property type="entry name" value="PROTEIN_KINASE_ATP"/>
    <property type="match status" value="2"/>
</dbReference>
<keyword evidence="4" id="KW-0723">Serine/threonine-protein kinase</keyword>
<evidence type="ECO:0000256" key="20">
    <source>
        <dbReference type="PROSITE-ProRule" id="PRU10141"/>
    </source>
</evidence>
<feature type="binding site" evidence="20">
    <location>
        <position position="66"/>
    </location>
    <ligand>
        <name>ATP</name>
        <dbReference type="ChEBI" id="CHEBI:30616"/>
    </ligand>
</feature>
<evidence type="ECO:0000256" key="1">
    <source>
        <dbReference type="ARBA" id="ARBA00004162"/>
    </source>
</evidence>
<evidence type="ECO:0000256" key="4">
    <source>
        <dbReference type="ARBA" id="ARBA00022527"/>
    </source>
</evidence>
<keyword evidence="6" id="KW-0433">Leucine-rich repeat</keyword>
<dbReference type="Gene3D" id="3.30.200.20">
    <property type="entry name" value="Phosphorylase Kinase, domain 1"/>
    <property type="match status" value="3"/>
</dbReference>
<dbReference type="EC" id="2.7.11.1" evidence="2"/>
<dbReference type="EMBL" id="OZ075129">
    <property type="protein sequence ID" value="CAL4964525.1"/>
    <property type="molecule type" value="Genomic_DNA"/>
</dbReference>
<comment type="subcellular location">
    <subcellularLocation>
        <location evidence="1">Cell membrane</location>
        <topology evidence="1">Single-pass membrane protein</topology>
    </subcellularLocation>
</comment>
<gene>
    <name evidence="22" type="ORF">URODEC1_LOCUS46736</name>
</gene>
<evidence type="ECO:0000256" key="12">
    <source>
        <dbReference type="ARBA" id="ARBA00022777"/>
    </source>
</evidence>
<evidence type="ECO:0000256" key="13">
    <source>
        <dbReference type="ARBA" id="ARBA00022840"/>
    </source>
</evidence>
<feature type="binding site" evidence="20">
    <location>
        <position position="734"/>
    </location>
    <ligand>
        <name>ATP</name>
        <dbReference type="ChEBI" id="CHEBI:30616"/>
    </ligand>
</feature>
<comment type="catalytic activity">
    <reaction evidence="18">
        <text>L-threonyl-[protein] + ATP = O-phospho-L-threonyl-[protein] + ADP + H(+)</text>
        <dbReference type="Rhea" id="RHEA:46608"/>
        <dbReference type="Rhea" id="RHEA-COMP:11060"/>
        <dbReference type="Rhea" id="RHEA-COMP:11605"/>
        <dbReference type="ChEBI" id="CHEBI:15378"/>
        <dbReference type="ChEBI" id="CHEBI:30013"/>
        <dbReference type="ChEBI" id="CHEBI:30616"/>
        <dbReference type="ChEBI" id="CHEBI:61977"/>
        <dbReference type="ChEBI" id="CHEBI:456216"/>
        <dbReference type="EC" id="2.7.11.1"/>
    </reaction>
</comment>
<evidence type="ECO:0000256" key="16">
    <source>
        <dbReference type="ARBA" id="ARBA00023170"/>
    </source>
</evidence>
<name>A0ABC8ZPT7_9POAL</name>
<dbReference type="GO" id="GO:0004674">
    <property type="term" value="F:protein serine/threonine kinase activity"/>
    <property type="evidence" value="ECO:0007669"/>
    <property type="project" value="UniProtKB-KW"/>
</dbReference>
<keyword evidence="3" id="KW-1003">Cell membrane</keyword>
<keyword evidence="15" id="KW-0472">Membrane</keyword>
<evidence type="ECO:0000259" key="21">
    <source>
        <dbReference type="PROSITE" id="PS50011"/>
    </source>
</evidence>
<keyword evidence="11 20" id="KW-0547">Nucleotide-binding</keyword>
<organism evidence="22 23">
    <name type="scientific">Urochloa decumbens</name>
    <dbReference type="NCBI Taxonomy" id="240449"/>
    <lineage>
        <taxon>Eukaryota</taxon>
        <taxon>Viridiplantae</taxon>
        <taxon>Streptophyta</taxon>
        <taxon>Embryophyta</taxon>
        <taxon>Tracheophyta</taxon>
        <taxon>Spermatophyta</taxon>
        <taxon>Magnoliopsida</taxon>
        <taxon>Liliopsida</taxon>
        <taxon>Poales</taxon>
        <taxon>Poaceae</taxon>
        <taxon>PACMAD clade</taxon>
        <taxon>Panicoideae</taxon>
        <taxon>Panicodae</taxon>
        <taxon>Paniceae</taxon>
        <taxon>Melinidinae</taxon>
        <taxon>Urochloa</taxon>
    </lineage>
</organism>
<dbReference type="SMART" id="SM00220">
    <property type="entry name" value="S_TKc"/>
    <property type="match status" value="3"/>
</dbReference>
<dbReference type="PROSITE" id="PS00108">
    <property type="entry name" value="PROTEIN_KINASE_ST"/>
    <property type="match status" value="3"/>
</dbReference>
<dbReference type="FunFam" id="1.10.510.10:FF:000358">
    <property type="entry name" value="Putative leucine-rich repeat receptor-like serine/threonine-protein kinase"/>
    <property type="match status" value="1"/>
</dbReference>
<dbReference type="FunFam" id="3.30.200.20:FF:000465">
    <property type="entry name" value="Cysteine-rich receptor-like protein kinase 6"/>
    <property type="match status" value="2"/>
</dbReference>
<keyword evidence="16" id="KW-0675">Receptor</keyword>
<evidence type="ECO:0000256" key="3">
    <source>
        <dbReference type="ARBA" id="ARBA00022475"/>
    </source>
</evidence>
<evidence type="ECO:0000256" key="10">
    <source>
        <dbReference type="ARBA" id="ARBA00022737"/>
    </source>
</evidence>
<keyword evidence="12" id="KW-0418">Kinase</keyword>
<reference evidence="23" key="1">
    <citation type="submission" date="2024-06" db="EMBL/GenBank/DDBJ databases">
        <authorList>
            <person name="Ryan C."/>
        </authorList>
    </citation>
    <scope>NUCLEOTIDE SEQUENCE [LARGE SCALE GENOMIC DNA]</scope>
</reference>
<evidence type="ECO:0000256" key="7">
    <source>
        <dbReference type="ARBA" id="ARBA00022679"/>
    </source>
</evidence>
<feature type="domain" description="Protein kinase" evidence="21">
    <location>
        <begin position="702"/>
        <end position="994"/>
    </location>
</feature>
<dbReference type="PANTHER" id="PTHR45707">
    <property type="entry name" value="C2 CALCIUM/LIPID-BINDING PLANT PHOSPHORIBOSYLTRANSFERASE FAMILY PROTEIN"/>
    <property type="match status" value="1"/>
</dbReference>
<dbReference type="AlphaFoldDB" id="A0ABC8ZPT7"/>
<feature type="domain" description="Protein kinase" evidence="21">
    <location>
        <begin position="367"/>
        <end position="629"/>
    </location>
</feature>
<evidence type="ECO:0000256" key="5">
    <source>
        <dbReference type="ARBA" id="ARBA00022553"/>
    </source>
</evidence>
<comment type="catalytic activity">
    <reaction evidence="19">
        <text>L-seryl-[protein] + ATP = O-phospho-L-seryl-[protein] + ADP + H(+)</text>
        <dbReference type="Rhea" id="RHEA:17989"/>
        <dbReference type="Rhea" id="RHEA-COMP:9863"/>
        <dbReference type="Rhea" id="RHEA-COMP:11604"/>
        <dbReference type="ChEBI" id="CHEBI:15378"/>
        <dbReference type="ChEBI" id="CHEBI:29999"/>
        <dbReference type="ChEBI" id="CHEBI:30616"/>
        <dbReference type="ChEBI" id="CHEBI:83421"/>
        <dbReference type="ChEBI" id="CHEBI:456216"/>
        <dbReference type="EC" id="2.7.11.1"/>
    </reaction>
</comment>
<evidence type="ECO:0000256" key="15">
    <source>
        <dbReference type="ARBA" id="ARBA00023136"/>
    </source>
</evidence>
<dbReference type="Pfam" id="PF00069">
    <property type="entry name" value="Pkinase"/>
    <property type="match status" value="2"/>
</dbReference>
<dbReference type="InterPro" id="IPR017441">
    <property type="entry name" value="Protein_kinase_ATP_BS"/>
</dbReference>
<evidence type="ECO:0000313" key="22">
    <source>
        <dbReference type="EMBL" id="CAL4964525.1"/>
    </source>
</evidence>
<dbReference type="PANTHER" id="PTHR45707:SF69">
    <property type="entry name" value="CALCIUM-DEPENDENT LIPID-BINDING (CALB DOMAIN) PLANT PHOSPHORIBOSYLTRANSFERASE FAMILY PROTEIN"/>
    <property type="match status" value="1"/>
</dbReference>
<dbReference type="Pfam" id="PF07714">
    <property type="entry name" value="PK_Tyr_Ser-Thr"/>
    <property type="match status" value="1"/>
</dbReference>
<evidence type="ECO:0000256" key="8">
    <source>
        <dbReference type="ARBA" id="ARBA00022692"/>
    </source>
</evidence>
<keyword evidence="17" id="KW-0325">Glycoprotein</keyword>
<keyword evidence="14" id="KW-1133">Transmembrane helix</keyword>
<evidence type="ECO:0000256" key="2">
    <source>
        <dbReference type="ARBA" id="ARBA00012513"/>
    </source>
</evidence>
<dbReference type="PROSITE" id="PS50011">
    <property type="entry name" value="PROTEIN_KINASE_DOM"/>
    <property type="match status" value="3"/>
</dbReference>
<dbReference type="InterPro" id="IPR000719">
    <property type="entry name" value="Prot_kinase_dom"/>
</dbReference>
<dbReference type="SUPFAM" id="SSF56112">
    <property type="entry name" value="Protein kinase-like (PK-like)"/>
    <property type="match status" value="3"/>
</dbReference>
<keyword evidence="10" id="KW-0677">Repeat</keyword>
<keyword evidence="23" id="KW-1185">Reference proteome</keyword>
<dbReference type="InterPro" id="IPR011009">
    <property type="entry name" value="Kinase-like_dom_sf"/>
</dbReference>
<dbReference type="GO" id="GO:0005524">
    <property type="term" value="F:ATP binding"/>
    <property type="evidence" value="ECO:0007669"/>
    <property type="project" value="UniProtKB-UniRule"/>
</dbReference>